<proteinExistence type="predicted"/>
<reference evidence="1 2" key="1">
    <citation type="submission" date="2020-02" db="EMBL/GenBank/DDBJ databases">
        <title>Whole-genome analyses of novel actinobacteria.</title>
        <authorList>
            <person name="Sahin N."/>
        </authorList>
    </citation>
    <scope>NUCLEOTIDE SEQUENCE [LARGE SCALE GENOMIC DNA]</scope>
    <source>
        <strain evidence="1 2">A7024</strain>
    </source>
</reference>
<sequence>MDAPYDRRDTLPRLARAIRALPPSCGPVRLVAVDGHAGSGKSTFAAGLAAALGGAPVLHLDDLATHEEHFGWAGRLRSQVLEPFGRGEPARYGVYDWHRRAFTGTRELPAADVVLVEGVGAGRRAVRPHTALLLWMEYEQQSAWERGRLRDGPAQHPFWEAWMPGEREHFAADPSRPYADLLVFQDESGYWTAPGPAVAA</sequence>
<dbReference type="InterPro" id="IPR027417">
    <property type="entry name" value="P-loop_NTPase"/>
</dbReference>
<dbReference type="Proteomes" id="UP000481583">
    <property type="component" value="Unassembled WGS sequence"/>
</dbReference>
<accession>A0A6G4TZG2</accession>
<dbReference type="EMBL" id="JAAKZV010000057">
    <property type="protein sequence ID" value="NGN65284.1"/>
    <property type="molecule type" value="Genomic_DNA"/>
</dbReference>
<evidence type="ECO:0000313" key="1">
    <source>
        <dbReference type="EMBL" id="NGN65284.1"/>
    </source>
</evidence>
<comment type="caution">
    <text evidence="1">The sequence shown here is derived from an EMBL/GenBank/DDBJ whole genome shotgun (WGS) entry which is preliminary data.</text>
</comment>
<organism evidence="1 2">
    <name type="scientific">Streptomyces coryli</name>
    <dbReference type="NCBI Taxonomy" id="1128680"/>
    <lineage>
        <taxon>Bacteria</taxon>
        <taxon>Bacillati</taxon>
        <taxon>Actinomycetota</taxon>
        <taxon>Actinomycetes</taxon>
        <taxon>Kitasatosporales</taxon>
        <taxon>Streptomycetaceae</taxon>
        <taxon>Streptomyces</taxon>
    </lineage>
</organism>
<evidence type="ECO:0000313" key="2">
    <source>
        <dbReference type="Proteomes" id="UP000481583"/>
    </source>
</evidence>
<gene>
    <name evidence="1" type="ORF">G5C51_15420</name>
</gene>
<name>A0A6G4TZG2_9ACTN</name>
<dbReference type="AlphaFoldDB" id="A0A6G4TZG2"/>
<protein>
    <recommendedName>
        <fullName evidence="3">Uridine kinase</fullName>
    </recommendedName>
</protein>
<evidence type="ECO:0008006" key="3">
    <source>
        <dbReference type="Google" id="ProtNLM"/>
    </source>
</evidence>
<keyword evidence="2" id="KW-1185">Reference proteome</keyword>
<dbReference type="SUPFAM" id="SSF52540">
    <property type="entry name" value="P-loop containing nucleoside triphosphate hydrolases"/>
    <property type="match status" value="1"/>
</dbReference>
<dbReference type="RefSeq" id="WP_165237570.1">
    <property type="nucleotide sequence ID" value="NZ_JAAKZV010000057.1"/>
</dbReference>
<dbReference type="Gene3D" id="3.40.50.300">
    <property type="entry name" value="P-loop containing nucleotide triphosphate hydrolases"/>
    <property type="match status" value="1"/>
</dbReference>